<evidence type="ECO:0000313" key="2">
    <source>
        <dbReference type="Proteomes" id="UP000664771"/>
    </source>
</evidence>
<dbReference type="EMBL" id="JAFVMF010000020">
    <property type="protein sequence ID" value="MBO1361330.1"/>
    <property type="molecule type" value="Genomic_DNA"/>
</dbReference>
<proteinExistence type="predicted"/>
<comment type="caution">
    <text evidence="1">The sequence shown here is derived from an EMBL/GenBank/DDBJ whole genome shotgun (WGS) entry which is preliminary data.</text>
</comment>
<evidence type="ECO:0000313" key="1">
    <source>
        <dbReference type="EMBL" id="MBO1361330.1"/>
    </source>
</evidence>
<name>A0ABS3LZI1_9PROT</name>
<dbReference type="RefSeq" id="WP_207882948.1">
    <property type="nucleotide sequence ID" value="NZ_JAFVMF010000020.1"/>
</dbReference>
<protein>
    <submittedName>
        <fullName evidence="1">Uncharacterized protein</fullName>
    </submittedName>
</protein>
<keyword evidence="2" id="KW-1185">Reference proteome</keyword>
<accession>A0ABS3LZI1</accession>
<organism evidence="1 2">
    <name type="scientific">Acetobacter sacchari</name>
    <dbReference type="NCBI Taxonomy" id="2661687"/>
    <lineage>
        <taxon>Bacteria</taxon>
        <taxon>Pseudomonadati</taxon>
        <taxon>Pseudomonadota</taxon>
        <taxon>Alphaproteobacteria</taxon>
        <taxon>Acetobacterales</taxon>
        <taxon>Acetobacteraceae</taxon>
        <taxon>Acetobacter</taxon>
    </lineage>
</organism>
<dbReference type="Proteomes" id="UP000664771">
    <property type="component" value="Unassembled WGS sequence"/>
</dbReference>
<sequence>MEFQDHDPAREVQLHATTEIKTLRKHLKQFASTDPVVLAWAEHCAANLAGDNQTTEDMIRLSATVLGLILDADLEARARVRESMPREWCTAL</sequence>
<reference evidence="1 2" key="1">
    <citation type="submission" date="2021-03" db="EMBL/GenBank/DDBJ databases">
        <title>The complete genome sequence of Acetobacter sacchari TBRC 11175.</title>
        <authorList>
            <person name="Charoenyingcharoen P."/>
            <person name="Yukphan P."/>
        </authorList>
    </citation>
    <scope>NUCLEOTIDE SEQUENCE [LARGE SCALE GENOMIC DNA]</scope>
    <source>
        <strain evidence="1 2">TBRC 11175</strain>
    </source>
</reference>
<gene>
    <name evidence="1" type="ORF">J2D73_16200</name>
</gene>